<dbReference type="EMBL" id="GBRH01209085">
    <property type="protein sequence ID" value="JAD88810.1"/>
    <property type="molecule type" value="Transcribed_RNA"/>
</dbReference>
<reference evidence="2" key="1">
    <citation type="submission" date="2014-09" db="EMBL/GenBank/DDBJ databases">
        <authorList>
            <person name="Magalhaes I.L.F."/>
            <person name="Oliveira U."/>
            <person name="Santos F.R."/>
            <person name="Vidigal T.H.D.A."/>
            <person name="Brescovit A.D."/>
            <person name="Santos A.J."/>
        </authorList>
    </citation>
    <scope>NUCLEOTIDE SEQUENCE</scope>
    <source>
        <tissue evidence="2">Shoot tissue taken approximately 20 cm above the soil surface</tissue>
    </source>
</reference>
<dbReference type="AlphaFoldDB" id="A0A0A9DT19"/>
<accession>A0A0A9DT19</accession>
<feature type="compositionally biased region" description="Basic residues" evidence="1">
    <location>
        <begin position="24"/>
        <end position="40"/>
    </location>
</feature>
<proteinExistence type="predicted"/>
<organism evidence="2">
    <name type="scientific">Arundo donax</name>
    <name type="common">Giant reed</name>
    <name type="synonym">Donax arundinaceus</name>
    <dbReference type="NCBI Taxonomy" id="35708"/>
    <lineage>
        <taxon>Eukaryota</taxon>
        <taxon>Viridiplantae</taxon>
        <taxon>Streptophyta</taxon>
        <taxon>Embryophyta</taxon>
        <taxon>Tracheophyta</taxon>
        <taxon>Spermatophyta</taxon>
        <taxon>Magnoliopsida</taxon>
        <taxon>Liliopsida</taxon>
        <taxon>Poales</taxon>
        <taxon>Poaceae</taxon>
        <taxon>PACMAD clade</taxon>
        <taxon>Arundinoideae</taxon>
        <taxon>Arundineae</taxon>
        <taxon>Arundo</taxon>
    </lineage>
</organism>
<sequence length="106" mass="11199">MQTVNGNSSSSSKLAASHVIAGPKQHHIGPKLRPKRRHIMAHVATRPSPTVAPANKKAKPHTTPHGGADDLSRCGGDHRTMLRAGSRRLLADGICMCAEPNTADTP</sequence>
<evidence type="ECO:0000313" key="2">
    <source>
        <dbReference type="EMBL" id="JAD88810.1"/>
    </source>
</evidence>
<protein>
    <submittedName>
        <fullName evidence="2">Uncharacterized protein</fullName>
    </submittedName>
</protein>
<reference evidence="2" key="2">
    <citation type="journal article" date="2015" name="Data Brief">
        <title>Shoot transcriptome of the giant reed, Arundo donax.</title>
        <authorList>
            <person name="Barrero R.A."/>
            <person name="Guerrero F.D."/>
            <person name="Moolhuijzen P."/>
            <person name="Goolsby J.A."/>
            <person name="Tidwell J."/>
            <person name="Bellgard S.E."/>
            <person name="Bellgard M.I."/>
        </authorList>
    </citation>
    <scope>NUCLEOTIDE SEQUENCE</scope>
    <source>
        <tissue evidence="2">Shoot tissue taken approximately 20 cm above the soil surface</tissue>
    </source>
</reference>
<name>A0A0A9DT19_ARUDO</name>
<feature type="region of interest" description="Disordered" evidence="1">
    <location>
        <begin position="1"/>
        <end position="75"/>
    </location>
</feature>
<evidence type="ECO:0000256" key="1">
    <source>
        <dbReference type="SAM" id="MobiDB-lite"/>
    </source>
</evidence>